<dbReference type="Proteomes" id="UP000053091">
    <property type="component" value="Unassembled WGS sequence"/>
</dbReference>
<name>A0A0S7C3W5_9BACT</name>
<dbReference type="InterPro" id="IPR025970">
    <property type="entry name" value="SusE"/>
</dbReference>
<dbReference type="EMBL" id="DF968183">
    <property type="protein sequence ID" value="GAP44878.1"/>
    <property type="molecule type" value="Genomic_DNA"/>
</dbReference>
<organism evidence="2">
    <name type="scientific">Lentimicrobium saccharophilum</name>
    <dbReference type="NCBI Taxonomy" id="1678841"/>
    <lineage>
        <taxon>Bacteria</taxon>
        <taxon>Pseudomonadati</taxon>
        <taxon>Bacteroidota</taxon>
        <taxon>Bacteroidia</taxon>
        <taxon>Bacteroidales</taxon>
        <taxon>Lentimicrobiaceae</taxon>
        <taxon>Lentimicrobium</taxon>
    </lineage>
</organism>
<dbReference type="Gene3D" id="2.60.40.3620">
    <property type="match status" value="2"/>
</dbReference>
<dbReference type="RefSeq" id="WP_062044809.1">
    <property type="nucleotide sequence ID" value="NZ_DF968183.1"/>
</dbReference>
<protein>
    <submittedName>
        <fullName evidence="2">SusE outer membrane protein</fullName>
    </submittedName>
</protein>
<evidence type="ECO:0000313" key="3">
    <source>
        <dbReference type="Proteomes" id="UP000053091"/>
    </source>
</evidence>
<proteinExistence type="predicted"/>
<gene>
    <name evidence="2" type="ORF">TBC1_12692</name>
</gene>
<feature type="domain" description="SusE outer membrane protein" evidence="1">
    <location>
        <begin position="28"/>
        <end position="143"/>
    </location>
</feature>
<evidence type="ECO:0000313" key="2">
    <source>
        <dbReference type="EMBL" id="GAP44878.1"/>
    </source>
</evidence>
<sequence length="392" mass="42031">MKKTLFFIIALAGILVFNSCEKRELEPVLDMEKTINPVISSPGNNAEYILLEAQEDALWANITWDPAEYNVEAGRNWNLINPDKLGAVTYTVQLDTEADNFSSPLGLTATTETSYSMTIAELNGKLINMGLATGEAHNLVLRIIADVTDGSTYDNAVSETIKMKVTPYAAEIVYPPIYLLGDATAPGWDNANALPLHAFNETQFAIVANLAGEGKFLKFIQTLGAWAPQWGTDGTGTGESGPLVFRPTEDEPDPAGIPAPAAAGDYRIFADIEALTYTITKASETLYLLGDGTPAGWDNTAALPMTKLAPGLFEITVNLAGGSTYFKFIETLGQWSPQYGTDDSGTGDAGNLVFRPTENEPDPPAIPVPAIAGSYKITVDLAKMKYTAVMAN</sequence>
<keyword evidence="3" id="KW-1185">Reference proteome</keyword>
<reference evidence="2" key="1">
    <citation type="journal article" date="2015" name="Genome Announc.">
        <title>Draft Genome Sequence of Bacteroidales Strain TBC1, a Novel Isolate from a Methanogenic Wastewater Treatment System.</title>
        <authorList>
            <person name="Tourlousse D.M."/>
            <person name="Matsuura N."/>
            <person name="Sun L."/>
            <person name="Toyonaga M."/>
            <person name="Kuroda K."/>
            <person name="Ohashi A."/>
            <person name="Cruz R."/>
            <person name="Yamaguchi T."/>
            <person name="Sekiguchi Y."/>
        </authorList>
    </citation>
    <scope>NUCLEOTIDE SEQUENCE [LARGE SCALE GENOMIC DNA]</scope>
    <source>
        <strain evidence="2">TBC1</strain>
    </source>
</reference>
<accession>A0A0S7C3W5</accession>
<dbReference type="STRING" id="1678841.TBC1_12692"/>
<evidence type="ECO:0000259" key="1">
    <source>
        <dbReference type="Pfam" id="PF14292"/>
    </source>
</evidence>
<dbReference type="OrthoDB" id="1100554at2"/>
<dbReference type="AlphaFoldDB" id="A0A0S7C3W5"/>
<dbReference type="Pfam" id="PF14292">
    <property type="entry name" value="SusE"/>
    <property type="match status" value="1"/>
</dbReference>